<dbReference type="AlphaFoldDB" id="A0A3D8SEP0"/>
<dbReference type="InterPro" id="IPR020472">
    <property type="entry name" value="WD40_PAC1"/>
</dbReference>
<keyword evidence="9" id="KW-1185">Reference proteome</keyword>
<evidence type="ECO:0000256" key="5">
    <source>
        <dbReference type="ARBA" id="ARBA00043913"/>
    </source>
</evidence>
<evidence type="ECO:0000256" key="6">
    <source>
        <dbReference type="PROSITE-ProRule" id="PRU00221"/>
    </source>
</evidence>
<evidence type="ECO:0000256" key="2">
    <source>
        <dbReference type="ARBA" id="ARBA00022737"/>
    </source>
</evidence>
<evidence type="ECO:0000313" key="9">
    <source>
        <dbReference type="Proteomes" id="UP000256645"/>
    </source>
</evidence>
<comment type="caution">
    <text evidence="8">The sequence shown here is derived from an EMBL/GenBank/DDBJ whole genome shotgun (WGS) entry which is preliminary data.</text>
</comment>
<evidence type="ECO:0000256" key="1">
    <source>
        <dbReference type="ARBA" id="ARBA00022574"/>
    </source>
</evidence>
<evidence type="ECO:0000256" key="3">
    <source>
        <dbReference type="ARBA" id="ARBA00038415"/>
    </source>
</evidence>
<gene>
    <name evidence="8" type="ORF">BP6252_01818</name>
</gene>
<dbReference type="InterPro" id="IPR015943">
    <property type="entry name" value="WD40/YVTN_repeat-like_dom_sf"/>
</dbReference>
<organism evidence="8 9">
    <name type="scientific">Coleophoma cylindrospora</name>
    <dbReference type="NCBI Taxonomy" id="1849047"/>
    <lineage>
        <taxon>Eukaryota</taxon>
        <taxon>Fungi</taxon>
        <taxon>Dikarya</taxon>
        <taxon>Ascomycota</taxon>
        <taxon>Pezizomycotina</taxon>
        <taxon>Leotiomycetes</taxon>
        <taxon>Helotiales</taxon>
        <taxon>Dermateaceae</taxon>
        <taxon>Coleophoma</taxon>
    </lineage>
</organism>
<dbReference type="SUPFAM" id="SSF50978">
    <property type="entry name" value="WD40 repeat-like"/>
    <property type="match status" value="1"/>
</dbReference>
<dbReference type="GO" id="GO:0005634">
    <property type="term" value="C:nucleus"/>
    <property type="evidence" value="ECO:0007669"/>
    <property type="project" value="TreeGrafter"/>
</dbReference>
<dbReference type="InterPro" id="IPR001680">
    <property type="entry name" value="WD40_rpt"/>
</dbReference>
<dbReference type="SMART" id="SM00320">
    <property type="entry name" value="WD40"/>
    <property type="match status" value="2"/>
</dbReference>
<dbReference type="InterPro" id="IPR036322">
    <property type="entry name" value="WD40_repeat_dom_sf"/>
</dbReference>
<feature type="repeat" description="WD" evidence="6">
    <location>
        <begin position="714"/>
        <end position="755"/>
    </location>
</feature>
<feature type="repeat" description="WD" evidence="6">
    <location>
        <begin position="672"/>
        <end position="713"/>
    </location>
</feature>
<sequence>MPPLPTLSKSLCYCEYSKLPYPNSLPMETRIEDSSLSKTKEPGPIFLLSRDCDKFLKECVVDSSTPYGAAVSSQVEEFYHCFESWTAFLCVFETKTPCLDDRLEGVSAVQDMVIRLLEILRGNAFLLSLTLQKEMAEPNYDSQGTKVANKLTPMFSGIEEAISRLNKLAIAIRQSSRSTATRRARNYAAENKDLSGFEQIARAALESLYPNASESLRIHLCNIMTDRYAKLEFLKHKHGQREILPKPTIKPSVIEAQSTEEVAATPSKTLESYVVPRILDLEGAIPSRQRTMHPPFSSSLDRSLLHENLGLRRPITQQPESRVVSVYNDDEILHEPRTPDFEVGKMKKICEWCYKYISKSVLDKDGRWSASGKQHYRKDLKPFSCLSEFCENSRPNFASREEWQKHMDSVHSPTWPEEVHKQMMLVCEHPHHKEESNGHRNHAIYQFSRPLDLENHERLHHRRDSKLPVPSKGDRREDVCPLCLSIIEESKDCPATALNKRDGPRSKVEAAKLSILCKKHIAAHLQYLMVVSLRLHAVLGVHQEGDGELKEGGPVSEAADRSSSPLGEALAGRNLNDDLPPIVHGSQNGDLDPNAPALDINIKDFVQQDPGAFTLDDSAAHQLDAHWDEIRDARNLPKPDTDPLLKNMRSHAQDDNTVKLWDSRSGALLQTLKGHSGPVRAVVFSPDGKTLASSSDDRTVKLWEAGSGALLKTLKGHSGPVRAVVFSPDGKTLASSSDDKTVKLWEAGSGALLQTLNCGYVICSFSFSADGTQLQTDGGSLPILSRSSTGLAVPDLQSSPAIFVKNQWVYRRNEPILWLPPDHRTYYIAVHEGSISLGCASGRVTIIKVL</sequence>
<dbReference type="CDD" id="cd00200">
    <property type="entry name" value="WD40"/>
    <property type="match status" value="1"/>
</dbReference>
<name>A0A3D8SEP0_9HELO</name>
<dbReference type="Pfam" id="PF00400">
    <property type="entry name" value="WD40"/>
    <property type="match status" value="2"/>
</dbReference>
<dbReference type="GO" id="GO:1990234">
    <property type="term" value="C:transferase complex"/>
    <property type="evidence" value="ECO:0007669"/>
    <property type="project" value="UniProtKB-ARBA"/>
</dbReference>
<comment type="similarity">
    <text evidence="3">Belongs to the WD repeat MDV1/CAF4 family.</text>
</comment>
<evidence type="ECO:0000256" key="4">
    <source>
        <dbReference type="ARBA" id="ARBA00039789"/>
    </source>
</evidence>
<keyword evidence="1 6" id="KW-0853">WD repeat</keyword>
<accession>A0A3D8SEP0</accession>
<dbReference type="STRING" id="1849047.A0A3D8SEP0"/>
<evidence type="ECO:0000256" key="7">
    <source>
        <dbReference type="SAM" id="MobiDB-lite"/>
    </source>
</evidence>
<dbReference type="EMBL" id="PDLM01000002">
    <property type="protein sequence ID" value="RDW84228.1"/>
    <property type="molecule type" value="Genomic_DNA"/>
</dbReference>
<dbReference type="OrthoDB" id="538223at2759"/>
<feature type="region of interest" description="Disordered" evidence="7">
    <location>
        <begin position="545"/>
        <end position="579"/>
    </location>
</feature>
<evidence type="ECO:0000313" key="8">
    <source>
        <dbReference type="EMBL" id="RDW84228.1"/>
    </source>
</evidence>
<dbReference type="PANTHER" id="PTHR22847">
    <property type="entry name" value="WD40 REPEAT PROTEIN"/>
    <property type="match status" value="1"/>
</dbReference>
<dbReference type="PROSITE" id="PS50082">
    <property type="entry name" value="WD_REPEATS_2"/>
    <property type="match status" value="2"/>
</dbReference>
<dbReference type="Gene3D" id="2.130.10.10">
    <property type="entry name" value="YVTN repeat-like/Quinoprotein amine dehydrogenase"/>
    <property type="match status" value="1"/>
</dbReference>
<dbReference type="PANTHER" id="PTHR22847:SF637">
    <property type="entry name" value="WD REPEAT DOMAIN 5B"/>
    <property type="match status" value="1"/>
</dbReference>
<proteinExistence type="inferred from homology"/>
<protein>
    <recommendedName>
        <fullName evidence="4">Mitochondrial division protein 1</fullName>
    </recommendedName>
</protein>
<comment type="function">
    <text evidence="5">Involved in mitochondrial fission. Acts as an adapter protein required to form mitochondrial fission complexes. Formation of these complexes is required to promote constriction and fission of the mitochondrial compartment at a late step in mitochondrial division.</text>
</comment>
<dbReference type="PRINTS" id="PR00320">
    <property type="entry name" value="GPROTEINBRPT"/>
</dbReference>
<keyword evidence="2" id="KW-0677">Repeat</keyword>
<reference evidence="8 9" key="1">
    <citation type="journal article" date="2018" name="IMA Fungus">
        <title>IMA Genome-F 9: Draft genome sequence of Annulohypoxylon stygium, Aspergillus mulundensis, Berkeleyomyces basicola (syn. Thielaviopsis basicola), Ceratocystis smalleyi, two Cercospora beticola strains, Coleophoma cylindrospora, Fusarium fracticaudum, Phialophora cf. hyalina, and Morchella septimelata.</title>
        <authorList>
            <person name="Wingfield B.D."/>
            <person name="Bills G.F."/>
            <person name="Dong Y."/>
            <person name="Huang W."/>
            <person name="Nel W.J."/>
            <person name="Swalarsk-Parry B.S."/>
            <person name="Vaghefi N."/>
            <person name="Wilken P.M."/>
            <person name="An Z."/>
            <person name="de Beer Z.W."/>
            <person name="De Vos L."/>
            <person name="Chen L."/>
            <person name="Duong T.A."/>
            <person name="Gao Y."/>
            <person name="Hammerbacher A."/>
            <person name="Kikkert J.R."/>
            <person name="Li Y."/>
            <person name="Li H."/>
            <person name="Li K."/>
            <person name="Li Q."/>
            <person name="Liu X."/>
            <person name="Ma X."/>
            <person name="Naidoo K."/>
            <person name="Pethybridge S.J."/>
            <person name="Sun J."/>
            <person name="Steenkamp E.T."/>
            <person name="van der Nest M.A."/>
            <person name="van Wyk S."/>
            <person name="Wingfield M.J."/>
            <person name="Xiong C."/>
            <person name="Yue Q."/>
            <person name="Zhang X."/>
        </authorList>
    </citation>
    <scope>NUCLEOTIDE SEQUENCE [LARGE SCALE GENOMIC DNA]</scope>
    <source>
        <strain evidence="8 9">BP6252</strain>
    </source>
</reference>
<dbReference type="Proteomes" id="UP000256645">
    <property type="component" value="Unassembled WGS sequence"/>
</dbReference>
<dbReference type="PROSITE" id="PS50294">
    <property type="entry name" value="WD_REPEATS_REGION"/>
    <property type="match status" value="2"/>
</dbReference>